<reference evidence="2" key="1">
    <citation type="submission" date="2020-11" db="EMBL/GenBank/DDBJ databases">
        <authorList>
            <person name="Kim M.K."/>
        </authorList>
    </citation>
    <scope>NUCLEOTIDE SEQUENCE</scope>
    <source>
        <strain evidence="2">BT350</strain>
    </source>
</reference>
<dbReference type="SUPFAM" id="SSF51735">
    <property type="entry name" value="NAD(P)-binding Rossmann-fold domains"/>
    <property type="match status" value="1"/>
</dbReference>
<name>A0A931FN19_9HYPH</name>
<dbReference type="Gene3D" id="3.40.50.720">
    <property type="entry name" value="NAD(P)-binding Rossmann-like Domain"/>
    <property type="match status" value="1"/>
</dbReference>
<keyword evidence="3" id="KW-1185">Reference proteome</keyword>
<dbReference type="GO" id="GO:0016616">
    <property type="term" value="F:oxidoreductase activity, acting on the CH-OH group of donors, NAD or NADP as acceptor"/>
    <property type="evidence" value="ECO:0007669"/>
    <property type="project" value="TreeGrafter"/>
</dbReference>
<dbReference type="RefSeq" id="WP_196271609.1">
    <property type="nucleotide sequence ID" value="NZ_JADQDO010000003.1"/>
</dbReference>
<comment type="similarity">
    <text evidence="1">Belongs to the short-chain dehydrogenases/reductases (SDR) family.</text>
</comment>
<gene>
    <name evidence="2" type="ORF">I2H38_09530</name>
</gene>
<accession>A0A931FN19</accession>
<sequence>MGTYLITGIGRGIGQELTRILLSRGDRVIGTVRDPGQVPAEWEAFVKNGRLELLKLDVRDEASIADAASRVNEPVDVLINNAGIIGPDRQSTLNMDFEGFLDTLRVNTLGPLRVVQAFLPQLRRSPQAKIVTISSRMGSLSYAKSDRIAYRASKAAVNKVMQGLATDLAVDGIAAIAVHPGWVQTDMGGSGADISVQQSAAGLVKLVDRLTLKETGGFFDWQGDAIPF</sequence>
<organism evidence="2 3">
    <name type="scientific">Microvirga alba</name>
    <dbReference type="NCBI Taxonomy" id="2791025"/>
    <lineage>
        <taxon>Bacteria</taxon>
        <taxon>Pseudomonadati</taxon>
        <taxon>Pseudomonadota</taxon>
        <taxon>Alphaproteobacteria</taxon>
        <taxon>Hyphomicrobiales</taxon>
        <taxon>Methylobacteriaceae</taxon>
        <taxon>Microvirga</taxon>
    </lineage>
</organism>
<evidence type="ECO:0000313" key="3">
    <source>
        <dbReference type="Proteomes" id="UP000599312"/>
    </source>
</evidence>
<comment type="caution">
    <text evidence="2">The sequence shown here is derived from an EMBL/GenBank/DDBJ whole genome shotgun (WGS) entry which is preliminary data.</text>
</comment>
<dbReference type="EMBL" id="JADQDO010000003">
    <property type="protein sequence ID" value="MBF9233614.1"/>
    <property type="molecule type" value="Genomic_DNA"/>
</dbReference>
<protein>
    <submittedName>
        <fullName evidence="2">SDR family oxidoreductase</fullName>
    </submittedName>
</protein>
<dbReference type="InterPro" id="IPR002347">
    <property type="entry name" value="SDR_fam"/>
</dbReference>
<dbReference type="AlphaFoldDB" id="A0A931FN19"/>
<proteinExistence type="inferred from homology"/>
<dbReference type="InterPro" id="IPR052184">
    <property type="entry name" value="SDR_enzymes"/>
</dbReference>
<dbReference type="CDD" id="cd05325">
    <property type="entry name" value="carb_red_sniffer_like_SDR_c"/>
    <property type="match status" value="1"/>
</dbReference>
<evidence type="ECO:0000256" key="1">
    <source>
        <dbReference type="RuleBase" id="RU000363"/>
    </source>
</evidence>
<dbReference type="InterPro" id="IPR036291">
    <property type="entry name" value="NAD(P)-bd_dom_sf"/>
</dbReference>
<dbReference type="PRINTS" id="PR00081">
    <property type="entry name" value="GDHRDH"/>
</dbReference>
<dbReference type="PANTHER" id="PTHR45458">
    <property type="entry name" value="SHORT-CHAIN DEHYDROGENASE/REDUCTASE SDR"/>
    <property type="match status" value="1"/>
</dbReference>
<dbReference type="Proteomes" id="UP000599312">
    <property type="component" value="Unassembled WGS sequence"/>
</dbReference>
<dbReference type="Pfam" id="PF00106">
    <property type="entry name" value="adh_short"/>
    <property type="match status" value="1"/>
</dbReference>
<dbReference type="PANTHER" id="PTHR45458:SF1">
    <property type="entry name" value="SHORT CHAIN DEHYDROGENASE"/>
    <property type="match status" value="1"/>
</dbReference>
<evidence type="ECO:0000313" key="2">
    <source>
        <dbReference type="EMBL" id="MBF9233614.1"/>
    </source>
</evidence>
<dbReference type="PRINTS" id="PR00080">
    <property type="entry name" value="SDRFAMILY"/>
</dbReference>